<evidence type="ECO:0000313" key="3">
    <source>
        <dbReference type="Proteomes" id="UP001597375"/>
    </source>
</evidence>
<comment type="caution">
    <text evidence="2">The sequence shown here is derived from an EMBL/GenBank/DDBJ whole genome shotgun (WGS) entry which is preliminary data.</text>
</comment>
<dbReference type="RefSeq" id="WP_386821237.1">
    <property type="nucleotide sequence ID" value="NZ_JBHUIT010000031.1"/>
</dbReference>
<accession>A0ABW5DBN0</accession>
<gene>
    <name evidence="2" type="ORF">ACFSSA_14375</name>
</gene>
<feature type="signal peptide" evidence="1">
    <location>
        <begin position="1"/>
        <end position="29"/>
    </location>
</feature>
<reference evidence="3" key="1">
    <citation type="journal article" date="2019" name="Int. J. Syst. Evol. Microbiol.">
        <title>The Global Catalogue of Microorganisms (GCM) 10K type strain sequencing project: providing services to taxonomists for standard genome sequencing and annotation.</title>
        <authorList>
            <consortium name="The Broad Institute Genomics Platform"/>
            <consortium name="The Broad Institute Genome Sequencing Center for Infectious Disease"/>
            <person name="Wu L."/>
            <person name="Ma J."/>
        </authorList>
    </citation>
    <scope>NUCLEOTIDE SEQUENCE [LARGE SCALE GENOMIC DNA]</scope>
    <source>
        <strain evidence="3">CGMCC 4.7106</strain>
    </source>
</reference>
<feature type="chain" id="PRO_5045064796" evidence="1">
    <location>
        <begin position="30"/>
        <end position="287"/>
    </location>
</feature>
<name>A0ABW5DBN0_9BACT</name>
<evidence type="ECO:0000256" key="1">
    <source>
        <dbReference type="SAM" id="SignalP"/>
    </source>
</evidence>
<keyword evidence="3" id="KW-1185">Reference proteome</keyword>
<dbReference type="Proteomes" id="UP001597375">
    <property type="component" value="Unassembled WGS sequence"/>
</dbReference>
<proteinExistence type="predicted"/>
<protein>
    <submittedName>
        <fullName evidence="2">Uncharacterized protein</fullName>
    </submittedName>
</protein>
<dbReference type="EMBL" id="JBHUIT010000031">
    <property type="protein sequence ID" value="MFD2257865.1"/>
    <property type="molecule type" value="Genomic_DNA"/>
</dbReference>
<evidence type="ECO:0000313" key="2">
    <source>
        <dbReference type="EMBL" id="MFD2257865.1"/>
    </source>
</evidence>
<keyword evidence="1" id="KW-0732">Signal</keyword>
<organism evidence="2 3">
    <name type="scientific">Luteolibacter algae</name>
    <dbReference type="NCBI Taxonomy" id="454151"/>
    <lineage>
        <taxon>Bacteria</taxon>
        <taxon>Pseudomonadati</taxon>
        <taxon>Verrucomicrobiota</taxon>
        <taxon>Verrucomicrobiia</taxon>
        <taxon>Verrucomicrobiales</taxon>
        <taxon>Verrucomicrobiaceae</taxon>
        <taxon>Luteolibacter</taxon>
    </lineage>
</organism>
<sequence length="287" mass="32455">MTNQQRLPKIFRAVYASIIVCFSPAALHAGDSTQTINHEFLARLSTAGVLDAAEEIGLNVDAHILPLARNPGHQYDRYRWSVGHADDGGIMISALPPEEEVGWTPWERWRKGEDGQCVHESWVLYPLKTATPEGVAQWYRIDEPGLGPRFAEPPSSLEELLHRARIHEAAKVLGFDAKEILLDPLSAEGSRRYLQCRWVVIPHHLAADTPVIYVLPPMHLADQWPWESWYTDGSTPLILHVHFTKASSRTTGTWSEYANAPQRPPEIFGHLWHWYDEPSLVPTMANP</sequence>